<protein>
    <submittedName>
        <fullName evidence="2">Uncharacterized protein</fullName>
    </submittedName>
</protein>
<dbReference type="Gene3D" id="1.10.1220.10">
    <property type="entry name" value="Met repressor-like"/>
    <property type="match status" value="1"/>
</dbReference>
<accession>A0ABY1RVE0</accession>
<organism evidence="2 3">
    <name type="scientific">Xanthomonas fragariae</name>
    <dbReference type="NCBI Taxonomy" id="48664"/>
    <lineage>
        <taxon>Bacteria</taxon>
        <taxon>Pseudomonadati</taxon>
        <taxon>Pseudomonadota</taxon>
        <taxon>Gammaproteobacteria</taxon>
        <taxon>Lysobacterales</taxon>
        <taxon>Lysobacteraceae</taxon>
        <taxon>Xanthomonas</taxon>
    </lineage>
</organism>
<keyword evidence="3" id="KW-1185">Reference proteome</keyword>
<name>A0ABY1RVE0_9XANT</name>
<dbReference type="GeneID" id="69055392"/>
<reference evidence="2 3" key="1">
    <citation type="submission" date="2017-05" db="EMBL/GenBank/DDBJ databases">
        <authorList>
            <person name="Blom J."/>
        </authorList>
    </citation>
    <scope>NUCLEOTIDE SEQUENCE [LARGE SCALE GENOMIC DNA]</scope>
    <source>
        <strain evidence="2">PD885</strain>
        <plasmid evidence="3">ppd885-27</plasmid>
    </source>
</reference>
<dbReference type="RefSeq" id="WP_231895787.1">
    <property type="nucleotide sequence ID" value="NZ_LT853884.1"/>
</dbReference>
<dbReference type="InterPro" id="IPR013321">
    <property type="entry name" value="Arc_rbn_hlx_hlx"/>
</dbReference>
<evidence type="ECO:0000256" key="1">
    <source>
        <dbReference type="SAM" id="MobiDB-lite"/>
    </source>
</evidence>
<sequence>MTLYSKAKAYEAGEKVSFGGKEFAPLYTPKNDTLLNLFQITQDEQRQLRTIIGADMALERDRKRHEARRRAAGAVDRATYEGRSAARQRPWEALGMSRRTWYRAGKPTPPAADGTSPSVLQVGNEVPGSGGTGPSVLLMAKPPRSGASS</sequence>
<dbReference type="Proteomes" id="UP000195877">
    <property type="component" value="Plasmid pPD885-27"/>
</dbReference>
<evidence type="ECO:0000313" key="2">
    <source>
        <dbReference type="EMBL" id="SMR01283.1"/>
    </source>
</evidence>
<geneLocation type="plasmid" evidence="3">
    <name>ppd885-27</name>
</geneLocation>
<gene>
    <name evidence="2" type="ORF">PD885_04102</name>
</gene>
<feature type="region of interest" description="Disordered" evidence="1">
    <location>
        <begin position="102"/>
        <end position="149"/>
    </location>
</feature>
<dbReference type="EMBL" id="LT853884">
    <property type="protein sequence ID" value="SMR01283.1"/>
    <property type="molecule type" value="Genomic_DNA"/>
</dbReference>
<evidence type="ECO:0000313" key="3">
    <source>
        <dbReference type="Proteomes" id="UP000195877"/>
    </source>
</evidence>
<keyword evidence="2" id="KW-0614">Plasmid</keyword>
<proteinExistence type="predicted"/>